<protein>
    <recommendedName>
        <fullName evidence="19">Aminopeptidase</fullName>
        <ecNumber evidence="19">3.4.11.-</ecNumber>
    </recommendedName>
</protein>
<dbReference type="VEuPathDB" id="VectorBase:PPAI004824"/>
<comment type="cofactor">
    <cofactor evidence="17 19">
        <name>Zn(2+)</name>
        <dbReference type="ChEBI" id="CHEBI:29105"/>
    </cofactor>
    <text evidence="17 19">Binds 1 zinc ion per subunit.</text>
</comment>
<dbReference type="EMBL" id="AJVK01029404">
    <property type="status" value="NOT_ANNOTATED_CDS"/>
    <property type="molecule type" value="Genomic_DNA"/>
</dbReference>
<dbReference type="InterPro" id="IPR045357">
    <property type="entry name" value="Aminopeptidase_N-like_N"/>
</dbReference>
<dbReference type="VEuPathDB" id="VectorBase:PPAPM1_011315"/>
<dbReference type="GO" id="GO:0008270">
    <property type="term" value="F:zinc ion binding"/>
    <property type="evidence" value="ECO:0007669"/>
    <property type="project" value="UniProtKB-UniRule"/>
</dbReference>
<keyword evidence="10 17" id="KW-0862">Zinc</keyword>
<evidence type="ECO:0000259" key="21">
    <source>
        <dbReference type="Pfam" id="PF11838"/>
    </source>
</evidence>
<organism evidence="23 24">
    <name type="scientific">Phlebotomus papatasi</name>
    <name type="common">Sandfly</name>
    <dbReference type="NCBI Taxonomy" id="29031"/>
    <lineage>
        <taxon>Eukaryota</taxon>
        <taxon>Metazoa</taxon>
        <taxon>Ecdysozoa</taxon>
        <taxon>Arthropoda</taxon>
        <taxon>Hexapoda</taxon>
        <taxon>Insecta</taxon>
        <taxon>Pterygota</taxon>
        <taxon>Neoptera</taxon>
        <taxon>Endopterygota</taxon>
        <taxon>Diptera</taxon>
        <taxon>Nematocera</taxon>
        <taxon>Psychodoidea</taxon>
        <taxon>Psychodidae</taxon>
        <taxon>Phlebotomus</taxon>
        <taxon>Phlebotomus</taxon>
    </lineage>
</organism>
<evidence type="ECO:0000256" key="8">
    <source>
        <dbReference type="ARBA" id="ARBA00022729"/>
    </source>
</evidence>
<feature type="binding site" evidence="17">
    <location>
        <position position="351"/>
    </location>
    <ligand>
        <name>Zn(2+)</name>
        <dbReference type="ChEBI" id="CHEBI:29105"/>
        <note>catalytic</note>
    </ligand>
</feature>
<comment type="similarity">
    <text evidence="3 19">Belongs to the peptidase M1 family.</text>
</comment>
<dbReference type="FunFam" id="1.25.50.20:FF:000001">
    <property type="entry name" value="Aminopeptidase"/>
    <property type="match status" value="1"/>
</dbReference>
<feature type="domain" description="Aminopeptidase N-like N-terminal" evidence="22">
    <location>
        <begin position="48"/>
        <end position="238"/>
    </location>
</feature>
<dbReference type="EnsemblMetazoa" id="PPAI004824-RA">
    <property type="protein sequence ID" value="PPAI004824-PA"/>
    <property type="gene ID" value="PPAI004824"/>
</dbReference>
<dbReference type="Proteomes" id="UP000092462">
    <property type="component" value="Unassembled WGS sequence"/>
</dbReference>
<dbReference type="InterPro" id="IPR027268">
    <property type="entry name" value="Peptidase_M4/M1_CTD_sf"/>
</dbReference>
<dbReference type="GO" id="GO:0070006">
    <property type="term" value="F:metalloaminopeptidase activity"/>
    <property type="evidence" value="ECO:0007669"/>
    <property type="project" value="TreeGrafter"/>
</dbReference>
<evidence type="ECO:0000256" key="13">
    <source>
        <dbReference type="ARBA" id="ARBA00023157"/>
    </source>
</evidence>
<dbReference type="InterPro" id="IPR014782">
    <property type="entry name" value="Peptidase_M1_dom"/>
</dbReference>
<dbReference type="Pfam" id="PF01433">
    <property type="entry name" value="Peptidase_M1"/>
    <property type="match status" value="1"/>
</dbReference>
<evidence type="ECO:0000313" key="24">
    <source>
        <dbReference type="Proteomes" id="UP000092462"/>
    </source>
</evidence>
<dbReference type="GO" id="GO:0016285">
    <property type="term" value="F:alanyl aminopeptidase activity"/>
    <property type="evidence" value="ECO:0007669"/>
    <property type="project" value="UniProtKB-EC"/>
</dbReference>
<dbReference type="PANTHER" id="PTHR11533">
    <property type="entry name" value="PROTEASE M1 ZINC METALLOPROTEASE"/>
    <property type="match status" value="1"/>
</dbReference>
<keyword evidence="7 17" id="KW-0479">Metal-binding</keyword>
<dbReference type="GO" id="GO:0005737">
    <property type="term" value="C:cytoplasm"/>
    <property type="evidence" value="ECO:0007669"/>
    <property type="project" value="TreeGrafter"/>
</dbReference>
<evidence type="ECO:0000256" key="14">
    <source>
        <dbReference type="ARBA" id="ARBA00023180"/>
    </source>
</evidence>
<dbReference type="CDD" id="cd09601">
    <property type="entry name" value="M1_APN-Q_like"/>
    <property type="match status" value="1"/>
</dbReference>
<evidence type="ECO:0000256" key="18">
    <source>
        <dbReference type="PIRSR" id="PIRSR634016-4"/>
    </source>
</evidence>
<feature type="binding site" evidence="17">
    <location>
        <position position="370"/>
    </location>
    <ligand>
        <name>Zn(2+)</name>
        <dbReference type="ChEBI" id="CHEBI:29105"/>
        <note>catalytic</note>
    </ligand>
</feature>
<dbReference type="InterPro" id="IPR001930">
    <property type="entry name" value="Peptidase_M1"/>
</dbReference>
<evidence type="ECO:0000259" key="22">
    <source>
        <dbReference type="Pfam" id="PF17900"/>
    </source>
</evidence>
<comment type="catalytic activity">
    <reaction evidence="1">
        <text>Release of an N-terminal amino acid, Xaa-|-Yaa- from a peptide, amide or arylamide. Xaa is preferably Ala, but may be most amino acids including Pro (slow action). When a terminal hydrophobic residue is followed by a prolyl residue, the two may be released as an intact Xaa-Pro dipeptide.</text>
        <dbReference type="EC" id="3.4.11.2"/>
    </reaction>
</comment>
<evidence type="ECO:0000256" key="15">
    <source>
        <dbReference type="ARBA" id="ARBA00023288"/>
    </source>
</evidence>
<evidence type="ECO:0000259" key="20">
    <source>
        <dbReference type="Pfam" id="PF01433"/>
    </source>
</evidence>
<evidence type="ECO:0000256" key="6">
    <source>
        <dbReference type="ARBA" id="ARBA00022670"/>
    </source>
</evidence>
<feature type="binding site" evidence="17">
    <location>
        <position position="347"/>
    </location>
    <ligand>
        <name>Zn(2+)</name>
        <dbReference type="ChEBI" id="CHEBI:29105"/>
        <note>catalytic</note>
    </ligand>
</feature>
<evidence type="ECO:0000256" key="2">
    <source>
        <dbReference type="ARBA" id="ARBA00004609"/>
    </source>
</evidence>
<keyword evidence="9 19" id="KW-0378">Hydrolase</keyword>
<dbReference type="InterPro" id="IPR024571">
    <property type="entry name" value="ERAP1-like_C_dom"/>
</dbReference>
<evidence type="ECO:0000256" key="16">
    <source>
        <dbReference type="PIRSR" id="PIRSR634016-1"/>
    </source>
</evidence>
<dbReference type="GO" id="GO:0043171">
    <property type="term" value="P:peptide catabolic process"/>
    <property type="evidence" value="ECO:0007669"/>
    <property type="project" value="TreeGrafter"/>
</dbReference>
<dbReference type="FunFam" id="2.60.40.1910:FF:000008">
    <property type="entry name" value="Aminopeptidase"/>
    <property type="match status" value="1"/>
</dbReference>
<dbReference type="SUPFAM" id="SSF63737">
    <property type="entry name" value="Leukotriene A4 hydrolase N-terminal domain"/>
    <property type="match status" value="1"/>
</dbReference>
<proteinExistence type="inferred from homology"/>
<evidence type="ECO:0000256" key="1">
    <source>
        <dbReference type="ARBA" id="ARBA00000098"/>
    </source>
</evidence>
<dbReference type="AlphaFoldDB" id="A0A1B0GNF4"/>
<dbReference type="InterPro" id="IPR050344">
    <property type="entry name" value="Peptidase_M1_aminopeptidases"/>
</dbReference>
<dbReference type="Gene3D" id="2.60.40.1910">
    <property type="match status" value="1"/>
</dbReference>
<feature type="domain" description="ERAP1-like C-terminal" evidence="21">
    <location>
        <begin position="574"/>
        <end position="820"/>
    </location>
</feature>
<dbReference type="InterPro" id="IPR034016">
    <property type="entry name" value="M1_APN-typ"/>
</dbReference>
<evidence type="ECO:0000256" key="19">
    <source>
        <dbReference type="RuleBase" id="RU364040"/>
    </source>
</evidence>
<evidence type="ECO:0000256" key="11">
    <source>
        <dbReference type="ARBA" id="ARBA00023049"/>
    </source>
</evidence>
<evidence type="ECO:0000256" key="5">
    <source>
        <dbReference type="ARBA" id="ARBA00022622"/>
    </source>
</evidence>
<feature type="domain" description="Peptidase M1 membrane alanine aminopeptidase" evidence="20">
    <location>
        <begin position="273"/>
        <end position="495"/>
    </location>
</feature>
<reference evidence="23" key="1">
    <citation type="submission" date="2022-08" db="UniProtKB">
        <authorList>
            <consortium name="EnsemblMetazoa"/>
        </authorList>
    </citation>
    <scope>IDENTIFICATION</scope>
    <source>
        <strain evidence="23">Israel</strain>
    </source>
</reference>
<dbReference type="GO" id="GO:0005886">
    <property type="term" value="C:plasma membrane"/>
    <property type="evidence" value="ECO:0007669"/>
    <property type="project" value="UniProtKB-SubCell"/>
</dbReference>
<keyword evidence="5" id="KW-0336">GPI-anchor</keyword>
<evidence type="ECO:0000256" key="7">
    <source>
        <dbReference type="ARBA" id="ARBA00022723"/>
    </source>
</evidence>
<evidence type="ECO:0000256" key="3">
    <source>
        <dbReference type="ARBA" id="ARBA00010136"/>
    </source>
</evidence>
<dbReference type="GO" id="GO:0098552">
    <property type="term" value="C:side of membrane"/>
    <property type="evidence" value="ECO:0007669"/>
    <property type="project" value="UniProtKB-KW"/>
</dbReference>
<dbReference type="GO" id="GO:0006508">
    <property type="term" value="P:proteolysis"/>
    <property type="evidence" value="ECO:0007669"/>
    <property type="project" value="UniProtKB-KW"/>
</dbReference>
<keyword evidence="24" id="KW-1185">Reference proteome</keyword>
<keyword evidence="19" id="KW-0031">Aminopeptidase</keyword>
<dbReference type="EC" id="3.4.11.-" evidence="19"/>
<keyword evidence="15" id="KW-0449">Lipoprotein</keyword>
<keyword evidence="11 19" id="KW-0482">Metalloprotease</keyword>
<feature type="active site" description="Proton acceptor" evidence="16">
    <location>
        <position position="348"/>
    </location>
</feature>
<dbReference type="Pfam" id="PF11838">
    <property type="entry name" value="ERAP1_C"/>
    <property type="match status" value="1"/>
</dbReference>
<dbReference type="GO" id="GO:0042277">
    <property type="term" value="F:peptide binding"/>
    <property type="evidence" value="ECO:0007669"/>
    <property type="project" value="TreeGrafter"/>
</dbReference>
<dbReference type="InterPro" id="IPR042097">
    <property type="entry name" value="Aminopeptidase_N-like_N_sf"/>
</dbReference>
<evidence type="ECO:0000256" key="4">
    <source>
        <dbReference type="ARBA" id="ARBA00022475"/>
    </source>
</evidence>
<dbReference type="SUPFAM" id="SSF55486">
    <property type="entry name" value="Metalloproteases ('zincins'), catalytic domain"/>
    <property type="match status" value="1"/>
</dbReference>
<evidence type="ECO:0000256" key="12">
    <source>
        <dbReference type="ARBA" id="ARBA00023136"/>
    </source>
</evidence>
<accession>A0A1B0GNF4</accession>
<keyword evidence="14" id="KW-0325">Glycoprotein</keyword>
<name>A0A1B0GNF4_PHLPP</name>
<evidence type="ECO:0000256" key="9">
    <source>
        <dbReference type="ARBA" id="ARBA00022801"/>
    </source>
</evidence>
<keyword evidence="13" id="KW-1015">Disulfide bond</keyword>
<evidence type="ECO:0000313" key="23">
    <source>
        <dbReference type="EnsemblMetazoa" id="PPAI004824-PA"/>
    </source>
</evidence>
<dbReference type="PANTHER" id="PTHR11533:SF301">
    <property type="entry name" value="AMINOPEPTIDASE"/>
    <property type="match status" value="1"/>
</dbReference>
<dbReference type="PRINTS" id="PR00756">
    <property type="entry name" value="ALADIPTASE"/>
</dbReference>
<feature type="site" description="Transition state stabilizer" evidence="18">
    <location>
        <position position="434"/>
    </location>
</feature>
<dbReference type="FunFam" id="1.10.390.10:FF:000019">
    <property type="entry name" value="Aminopeptidase"/>
    <property type="match status" value="1"/>
</dbReference>
<dbReference type="Gene3D" id="1.25.50.20">
    <property type="match status" value="1"/>
</dbReference>
<dbReference type="Gene3D" id="2.60.40.1730">
    <property type="entry name" value="tricorn interacting facor f3 domain"/>
    <property type="match status" value="1"/>
</dbReference>
<dbReference type="Pfam" id="PF17900">
    <property type="entry name" value="Peptidase_M1_N"/>
    <property type="match status" value="1"/>
</dbReference>
<dbReference type="GO" id="GO:0005615">
    <property type="term" value="C:extracellular space"/>
    <property type="evidence" value="ECO:0007669"/>
    <property type="project" value="TreeGrafter"/>
</dbReference>
<evidence type="ECO:0000256" key="10">
    <source>
        <dbReference type="ARBA" id="ARBA00022833"/>
    </source>
</evidence>
<keyword evidence="6 19" id="KW-0645">Protease</keyword>
<comment type="subcellular location">
    <subcellularLocation>
        <location evidence="2">Cell membrane</location>
        <topology evidence="2">Lipid-anchor</topology>
        <topology evidence="2">GPI-anchor</topology>
    </subcellularLocation>
</comment>
<evidence type="ECO:0000256" key="17">
    <source>
        <dbReference type="PIRSR" id="PIRSR634016-3"/>
    </source>
</evidence>
<dbReference type="Gene3D" id="1.10.390.10">
    <property type="entry name" value="Neutral Protease Domain 2"/>
    <property type="match status" value="1"/>
</dbReference>
<keyword evidence="8" id="KW-0732">Signal</keyword>
<keyword evidence="4" id="KW-1003">Cell membrane</keyword>
<keyword evidence="12" id="KW-0472">Membrane</keyword>
<sequence length="825" mass="93834">MSPRVVVLLALVVLATATTPFGDRDPPEETIEPKQGGAEYRLPTNVFPDSYEITITPYLYAEGTNREWTFDGEVAINLRANVDGVSSIVLHASSLEIETSSLRRGSVPGELLSGQPTYNNDTAKLTYTTTTPLIRDTVYTLTIRYKGEIHGDMRGLYRSTYRESGLEKRLASTQFQTTFARRFMPCFDEPKFKAVVTLRVFRPSNMIAWSNMAVNNTQTVDQRELDTFNPTPKVSTYLLALIVSEFSSRSTPASQQNHFGVIARREMYDLSEYAFTVGQDILAKLSDHLAYPYYEFMPKMDMAAIPDFSAGAMENLGLLTYREANLLFSETKTLSMTKQRIAAVIAHEQAHMWFGDLVTCDWWSYTWLNEGFARYYQYHGTAMSETNWALEHQFVVEQLQGVFQLDSSNNTHPMTDPSVNTPSEVSGIFDNISYNKGATFIRMIEKHLGTDRLRNALRAYLRENAFGTATPPDLLRSIQAQADTTHQIDSVFNTWTTQPGYPVVTVRINEDRTQASLSQKRFHSYSSETTGNELWAIPITFASKTQHSLTDTTTRNIMSTRELNITLTAAVNEWVIFNVQQVGYYRVNYDEESWNIIIRALKETAHDGIHVLNRAQIVDDLLNLARAGYVPYGTTFQMLEYLKNEQNYIPWLSAFNGLNHFRRRIPKEHETLFGEYMIDLLTNIYTHLGFLPKGSDAWIDIYNRANVLSWACKYGHEDCLTNARDQFARMRNDSNYEIPVDIRPTVYCVGLREGGQGAFDFLWARYLAENVATEQTIILSALGCTNTDATVNALIDRILSDAVRDQDKSSAFSNTYSHNEENIPR</sequence>